<sequence length="47" mass="5431">MTLEQFDVQNVTNSQAVVNEYFIQATNEIYKVPQLVLFPTISYSISF</sequence>
<dbReference type="RefSeq" id="WP_170863843.1">
    <property type="nucleotide sequence ID" value="NZ_FRAA01000009.1"/>
</dbReference>
<reference evidence="2" key="1">
    <citation type="submission" date="2016-11" db="EMBL/GenBank/DDBJ databases">
        <authorList>
            <person name="Varghese N."/>
            <person name="Submissions S."/>
        </authorList>
    </citation>
    <scope>NUCLEOTIDE SEQUENCE [LARGE SCALE GENOMIC DNA]</scope>
    <source>
        <strain evidence="2">DSM 26134</strain>
    </source>
</reference>
<protein>
    <submittedName>
        <fullName evidence="1">Uncharacterized protein</fullName>
    </submittedName>
</protein>
<evidence type="ECO:0000313" key="2">
    <source>
        <dbReference type="Proteomes" id="UP000184474"/>
    </source>
</evidence>
<dbReference type="AlphaFoldDB" id="A0A1M6VJT5"/>
<name>A0A1M6VJT5_REIAG</name>
<evidence type="ECO:0000313" key="1">
    <source>
        <dbReference type="EMBL" id="SHK81783.1"/>
    </source>
</evidence>
<keyword evidence="2" id="KW-1185">Reference proteome</keyword>
<organism evidence="1 2">
    <name type="scientific">Reichenbachiella agariperforans</name>
    <dbReference type="NCBI Taxonomy" id="156994"/>
    <lineage>
        <taxon>Bacteria</taxon>
        <taxon>Pseudomonadati</taxon>
        <taxon>Bacteroidota</taxon>
        <taxon>Cytophagia</taxon>
        <taxon>Cytophagales</taxon>
        <taxon>Reichenbachiellaceae</taxon>
        <taxon>Reichenbachiella</taxon>
    </lineage>
</organism>
<dbReference type="EMBL" id="FRAA01000009">
    <property type="protein sequence ID" value="SHK81783.1"/>
    <property type="molecule type" value="Genomic_DNA"/>
</dbReference>
<proteinExistence type="predicted"/>
<dbReference type="STRING" id="156994.SAMN04488028_10983"/>
<accession>A0A1M6VJT5</accession>
<gene>
    <name evidence="1" type="ORF">SAMN04488028_10983</name>
</gene>
<dbReference type="Proteomes" id="UP000184474">
    <property type="component" value="Unassembled WGS sequence"/>
</dbReference>